<gene>
    <name evidence="2" type="ORF">UFOPK4049_00764</name>
</gene>
<organism evidence="2">
    <name type="scientific">freshwater metagenome</name>
    <dbReference type="NCBI Taxonomy" id="449393"/>
    <lineage>
        <taxon>unclassified sequences</taxon>
        <taxon>metagenomes</taxon>
        <taxon>ecological metagenomes</taxon>
    </lineage>
</organism>
<accession>A0A6J7PN02</accession>
<protein>
    <submittedName>
        <fullName evidence="2">Unannotated protein</fullName>
    </submittedName>
</protein>
<feature type="domain" description="DUF8083" evidence="1">
    <location>
        <begin position="7"/>
        <end position="269"/>
    </location>
</feature>
<dbReference type="EMBL" id="CAFBPB010000089">
    <property type="protein sequence ID" value="CAB5005855.1"/>
    <property type="molecule type" value="Genomic_DNA"/>
</dbReference>
<proteinExistence type="predicted"/>
<sequence length="272" mass="29724">MSQPTPYVASLRVFEPLAAFDPADQLRWQAITANDNSRESEQIAALRRAIAPAPTGLTPDGAHILDIDGARYVCPWSTATRCWAALEDFRQTLPTSVSIYFLPEEIEDAIAQGSQFLDDRIPHILTETWIVPPRWFSLFIPNERVRGHNDNGAFTVLRTSIAQAKMRCEMAHTAVNSAFGDGPVAAEIEDLGDWLDAFHPQSMVELDYGGLATYLESSLVASGEPGLDGDTSVEDVLSSIAGLASGDGALAGRGYERLVTRWRRVAAFEQAM</sequence>
<reference evidence="2" key="1">
    <citation type="submission" date="2020-05" db="EMBL/GenBank/DDBJ databases">
        <authorList>
            <person name="Chiriac C."/>
            <person name="Salcher M."/>
            <person name="Ghai R."/>
            <person name="Kavagutti S V."/>
        </authorList>
    </citation>
    <scope>NUCLEOTIDE SEQUENCE</scope>
</reference>
<evidence type="ECO:0000259" key="1">
    <source>
        <dbReference type="Pfam" id="PF26312"/>
    </source>
</evidence>
<evidence type="ECO:0000313" key="2">
    <source>
        <dbReference type="EMBL" id="CAB5005855.1"/>
    </source>
</evidence>
<dbReference type="InterPro" id="IPR058396">
    <property type="entry name" value="DUF8083"/>
</dbReference>
<dbReference type="AlphaFoldDB" id="A0A6J7PN02"/>
<dbReference type="Pfam" id="PF26312">
    <property type="entry name" value="DUF8083"/>
    <property type="match status" value="1"/>
</dbReference>
<name>A0A6J7PN02_9ZZZZ</name>